<dbReference type="Gene3D" id="3.30.420.10">
    <property type="entry name" value="Ribonuclease H-like superfamily/Ribonuclease H"/>
    <property type="match status" value="1"/>
</dbReference>
<protein>
    <submittedName>
        <fullName evidence="3">Retrovirus-related Pol polyprotein from transposon TNT 1-94</fullName>
    </submittedName>
</protein>
<dbReference type="InterPro" id="IPR054722">
    <property type="entry name" value="PolX-like_BBD"/>
</dbReference>
<evidence type="ECO:0000256" key="1">
    <source>
        <dbReference type="ARBA" id="ARBA00022750"/>
    </source>
</evidence>
<evidence type="ECO:0000313" key="3">
    <source>
        <dbReference type="EMBL" id="RVW76187.1"/>
    </source>
</evidence>
<dbReference type="Pfam" id="PF25597">
    <property type="entry name" value="SH3_retrovirus"/>
    <property type="match status" value="1"/>
</dbReference>
<proteinExistence type="predicted"/>
<dbReference type="InterPro" id="IPR057670">
    <property type="entry name" value="SH3_retrovirus"/>
</dbReference>
<reference evidence="3 4" key="1">
    <citation type="journal article" date="2018" name="PLoS Genet.">
        <title>Population sequencing reveals clonal diversity and ancestral inbreeding in the grapevine cultivar Chardonnay.</title>
        <authorList>
            <person name="Roach M.J."/>
            <person name="Johnson D.L."/>
            <person name="Bohlmann J."/>
            <person name="van Vuuren H.J."/>
            <person name="Jones S.J."/>
            <person name="Pretorius I.S."/>
            <person name="Schmidt S.A."/>
            <person name="Borneman A.R."/>
        </authorList>
    </citation>
    <scope>NUCLEOTIDE SEQUENCE [LARGE SCALE GENOMIC DNA]</scope>
    <source>
        <strain evidence="4">cv. Chardonnay</strain>
        <tissue evidence="3">Leaf</tissue>
    </source>
</reference>
<dbReference type="SUPFAM" id="SSF53098">
    <property type="entry name" value="Ribonuclease H-like"/>
    <property type="match status" value="1"/>
</dbReference>
<dbReference type="AlphaFoldDB" id="A0A438GVH9"/>
<evidence type="ECO:0000259" key="2">
    <source>
        <dbReference type="PROSITE" id="PS50994"/>
    </source>
</evidence>
<comment type="caution">
    <text evidence="3">The sequence shown here is derived from an EMBL/GenBank/DDBJ whole genome shotgun (WGS) entry which is preliminary data.</text>
</comment>
<dbReference type="Proteomes" id="UP000288805">
    <property type="component" value="Unassembled WGS sequence"/>
</dbReference>
<gene>
    <name evidence="3" type="primary">POLX_2042</name>
    <name evidence="3" type="ORF">CK203_044233</name>
</gene>
<dbReference type="EMBL" id="QGNW01000334">
    <property type="protein sequence ID" value="RVW76187.1"/>
    <property type="molecule type" value="Genomic_DNA"/>
</dbReference>
<dbReference type="InterPro" id="IPR001584">
    <property type="entry name" value="Integrase_cat-core"/>
</dbReference>
<accession>A0A438GVH9</accession>
<keyword evidence="1" id="KW-0064">Aspartyl protease</keyword>
<dbReference type="InterPro" id="IPR036397">
    <property type="entry name" value="RNaseH_sf"/>
</dbReference>
<organism evidence="3 4">
    <name type="scientific">Vitis vinifera</name>
    <name type="common">Grape</name>
    <dbReference type="NCBI Taxonomy" id="29760"/>
    <lineage>
        <taxon>Eukaryota</taxon>
        <taxon>Viridiplantae</taxon>
        <taxon>Streptophyta</taxon>
        <taxon>Embryophyta</taxon>
        <taxon>Tracheophyta</taxon>
        <taxon>Spermatophyta</taxon>
        <taxon>Magnoliopsida</taxon>
        <taxon>eudicotyledons</taxon>
        <taxon>Gunneridae</taxon>
        <taxon>Pentapetalae</taxon>
        <taxon>rosids</taxon>
        <taxon>Vitales</taxon>
        <taxon>Vitaceae</taxon>
        <taxon>Viteae</taxon>
        <taxon>Vitis</taxon>
    </lineage>
</organism>
<keyword evidence="1" id="KW-0378">Hydrolase</keyword>
<dbReference type="Pfam" id="PF22936">
    <property type="entry name" value="Pol_BBD"/>
    <property type="match status" value="1"/>
</dbReference>
<dbReference type="PANTHER" id="PTHR11439:SF502">
    <property type="entry name" value="SECRETED RXLR EFFECTOR PROTEIN 161-LIKE"/>
    <property type="match status" value="1"/>
</dbReference>
<dbReference type="Pfam" id="PF07727">
    <property type="entry name" value="RVT_2"/>
    <property type="match status" value="1"/>
</dbReference>
<name>A0A438GVH9_VITVI</name>
<dbReference type="GO" id="GO:0003676">
    <property type="term" value="F:nucleic acid binding"/>
    <property type="evidence" value="ECO:0007669"/>
    <property type="project" value="InterPro"/>
</dbReference>
<dbReference type="GO" id="GO:0004190">
    <property type="term" value="F:aspartic-type endopeptidase activity"/>
    <property type="evidence" value="ECO:0007669"/>
    <property type="project" value="UniProtKB-KW"/>
</dbReference>
<dbReference type="CDD" id="cd09272">
    <property type="entry name" value="RNase_HI_RT_Ty1"/>
    <property type="match status" value="1"/>
</dbReference>
<dbReference type="PROSITE" id="PS50994">
    <property type="entry name" value="INTEGRASE"/>
    <property type="match status" value="1"/>
</dbReference>
<dbReference type="Pfam" id="PF00665">
    <property type="entry name" value="rve"/>
    <property type="match status" value="1"/>
</dbReference>
<dbReference type="PANTHER" id="PTHR11439">
    <property type="entry name" value="GAG-POL-RELATED RETROTRANSPOSON"/>
    <property type="match status" value="1"/>
</dbReference>
<dbReference type="InterPro" id="IPR043502">
    <property type="entry name" value="DNA/RNA_pol_sf"/>
</dbReference>
<dbReference type="SUPFAM" id="SSF56672">
    <property type="entry name" value="DNA/RNA polymerases"/>
    <property type="match status" value="1"/>
</dbReference>
<evidence type="ECO:0000313" key="4">
    <source>
        <dbReference type="Proteomes" id="UP000288805"/>
    </source>
</evidence>
<sequence>MASNNTSALSTPVFNGENYQVWAVKMKAYLRGLGLWQWIETERQIQPLGNNPTLNQIKAHEEEEAKALRALSYIHAAVSEPIFTRIMACETPKEAWDKLKEMYLGSDRTRQMQILNLMRQFEVLRMKDNEFIKEYVDRLMEVVNKIRLLGEDLTDQRVVEKVLVSLPERFESKISSLEDSKDLTKISLAKLVHVFQAQEQRRSMRQEESNEEAFLALQKKKSFSRQREKTIWPSVQRRSCKQFGHVEKVCKNKNDQQGEQGQQAQMAENQQQQEQLFIVTSHATSSCTETWLIDSGCTNHMTPELSYFKELDQSYKSKVKIGNGDLVDVKGKGVVSVETPTCIKYILDVLFVPEISQSLLSVGQMLEKNYSLHFQKMSCTVVDNAGYDKTRMCWVFFMKQKSEVAGVFQNFKALVENQANCSIKVIKSDNGTEYTSDKFDRFCVEAGIVHQLIVTYSHQQNGVSERKNRTIMEMTRLPTKAVKNKTSFEAWYGVKPTVEHLKVFGSLCYTHVPDVKRDKLDYKAEMGIFLGYSSTSKGYRVFNLKTKKIMVSRDIKVDEAAVWNWEKNEIEVEDVDQIGVTIPQIPEETEDEVGANNLDDVPVRGTRLLDEIYERCDVALLEPTCYDEAAKENGWRVAMEEELKMIKKNGTWELVDRPKNQKIIGVKWVFRIKYNSDGSVNKLKARLVVKGYSQEYGVDFSNTFAPVARHDTIRLLVALAAKMGWKIHHLDVKSAFLNGVLEEDIYVEQPEGFQVSGCEDKVYKLHKESYGLKQAPRAWYSRIDAYLLQQGFKRSESEATLYVLKVQEEVQLIVSLYVDDLLVTGCNSKILKQFMVQMESEFEMSNLGEMKYFLGMEIHQCEAGIFISQQKYALKVLKKFHMERSKSVATPLVVNEKLSKNEVNIKADASIYRSLIGSLLYLSTTRLDLMYSVSLLSRFMHSPSKIHFGVAKRVLRYIRGTFDYGLWFVKKESKELQGYADSDWAGSLDDSKSTSGYAFSFGSGVFSWNSKKQEVVAQSSAEAEYISAATAANQAIWLRKLLTDFGQNQADANVIWVDNKLAIAIAKNPVQHGRTKHINVKFHAIREAEKNGEVNLVHCCSENQIADILTKALSKAKFEELRSRLGVSKKILKEEC</sequence>
<feature type="domain" description="Integrase catalytic" evidence="2">
    <location>
        <begin position="336"/>
        <end position="476"/>
    </location>
</feature>
<dbReference type="GO" id="GO:0015074">
    <property type="term" value="P:DNA integration"/>
    <property type="evidence" value="ECO:0007669"/>
    <property type="project" value="InterPro"/>
</dbReference>
<keyword evidence="1" id="KW-0645">Protease</keyword>
<dbReference type="Pfam" id="PF14223">
    <property type="entry name" value="Retrotran_gag_2"/>
    <property type="match status" value="1"/>
</dbReference>
<dbReference type="InterPro" id="IPR012337">
    <property type="entry name" value="RNaseH-like_sf"/>
</dbReference>
<dbReference type="InterPro" id="IPR013103">
    <property type="entry name" value="RVT_2"/>
</dbReference>